<evidence type="ECO:0000256" key="2">
    <source>
        <dbReference type="ARBA" id="ARBA00006375"/>
    </source>
</evidence>
<keyword evidence="5 10" id="KW-1133">Transmembrane helix</keyword>
<keyword evidence="3 9" id="KW-0813">Transport</keyword>
<dbReference type="OrthoDB" id="43906at2759"/>
<evidence type="ECO:0008006" key="13">
    <source>
        <dbReference type="Google" id="ProtNLM"/>
    </source>
</evidence>
<proteinExistence type="inferred from homology"/>
<evidence type="ECO:0000256" key="6">
    <source>
        <dbReference type="ARBA" id="ARBA00023128"/>
    </source>
</evidence>
<name>X6NRQ3_RETFI</name>
<comment type="subcellular location">
    <subcellularLocation>
        <location evidence="1">Mitochondrion membrane</location>
        <topology evidence="1">Multi-pass membrane protein</topology>
    </subcellularLocation>
</comment>
<dbReference type="GO" id="GO:0048250">
    <property type="term" value="P:iron import into the mitochondrion"/>
    <property type="evidence" value="ECO:0007669"/>
    <property type="project" value="TreeGrafter"/>
</dbReference>
<dbReference type="PANTHER" id="PTHR45758">
    <property type="entry name" value="MITOFERRIN-1-RELATED"/>
    <property type="match status" value="1"/>
</dbReference>
<protein>
    <recommendedName>
        <fullName evidence="13">Mitochondrial carrier protein</fullName>
    </recommendedName>
</protein>
<evidence type="ECO:0000256" key="4">
    <source>
        <dbReference type="ARBA" id="ARBA00022692"/>
    </source>
</evidence>
<evidence type="ECO:0000256" key="10">
    <source>
        <dbReference type="SAM" id="Phobius"/>
    </source>
</evidence>
<evidence type="ECO:0000256" key="7">
    <source>
        <dbReference type="ARBA" id="ARBA00023136"/>
    </source>
</evidence>
<dbReference type="GO" id="GO:0031966">
    <property type="term" value="C:mitochondrial membrane"/>
    <property type="evidence" value="ECO:0007669"/>
    <property type="project" value="UniProtKB-SubCell"/>
</dbReference>
<dbReference type="SUPFAM" id="SSF103506">
    <property type="entry name" value="Mitochondrial carrier"/>
    <property type="match status" value="1"/>
</dbReference>
<feature type="repeat" description="Solcar" evidence="8">
    <location>
        <begin position="65"/>
        <end position="153"/>
    </location>
</feature>
<dbReference type="GO" id="GO:0015093">
    <property type="term" value="F:ferrous iron transmembrane transporter activity"/>
    <property type="evidence" value="ECO:0007669"/>
    <property type="project" value="TreeGrafter"/>
</dbReference>
<dbReference type="Gene3D" id="1.50.40.10">
    <property type="entry name" value="Mitochondrial carrier domain"/>
    <property type="match status" value="1"/>
</dbReference>
<feature type="repeat" description="Solcar" evidence="8">
    <location>
        <begin position="1"/>
        <end position="55"/>
    </location>
</feature>
<dbReference type="PROSITE" id="PS50920">
    <property type="entry name" value="SOLCAR"/>
    <property type="match status" value="2"/>
</dbReference>
<keyword evidence="7 8" id="KW-0472">Membrane</keyword>
<keyword evidence="4 8" id="KW-0812">Transmembrane</keyword>
<evidence type="ECO:0000313" key="11">
    <source>
        <dbReference type="EMBL" id="ETO28960.1"/>
    </source>
</evidence>
<dbReference type="PANTHER" id="PTHR45758:SF4">
    <property type="entry name" value="MITOFERRIN-1"/>
    <property type="match status" value="1"/>
</dbReference>
<dbReference type="Proteomes" id="UP000023152">
    <property type="component" value="Unassembled WGS sequence"/>
</dbReference>
<comment type="similarity">
    <text evidence="2 9">Belongs to the mitochondrial carrier (TC 2.A.29) family.</text>
</comment>
<dbReference type="InterPro" id="IPR018108">
    <property type="entry name" value="MCP_transmembrane"/>
</dbReference>
<evidence type="ECO:0000313" key="12">
    <source>
        <dbReference type="Proteomes" id="UP000023152"/>
    </source>
</evidence>
<reference evidence="11 12" key="1">
    <citation type="journal article" date="2013" name="Curr. Biol.">
        <title>The Genome of the Foraminiferan Reticulomyxa filosa.</title>
        <authorList>
            <person name="Glockner G."/>
            <person name="Hulsmann N."/>
            <person name="Schleicher M."/>
            <person name="Noegel A.A."/>
            <person name="Eichinger L."/>
            <person name="Gallinger C."/>
            <person name="Pawlowski J."/>
            <person name="Sierra R."/>
            <person name="Euteneuer U."/>
            <person name="Pillet L."/>
            <person name="Moustafa A."/>
            <person name="Platzer M."/>
            <person name="Groth M."/>
            <person name="Szafranski K."/>
            <person name="Schliwa M."/>
        </authorList>
    </citation>
    <scope>NUCLEOTIDE SEQUENCE [LARGE SCALE GENOMIC DNA]</scope>
</reference>
<evidence type="ECO:0000256" key="1">
    <source>
        <dbReference type="ARBA" id="ARBA00004225"/>
    </source>
</evidence>
<evidence type="ECO:0000256" key="9">
    <source>
        <dbReference type="RuleBase" id="RU000488"/>
    </source>
</evidence>
<feature type="transmembrane region" description="Helical" evidence="10">
    <location>
        <begin position="30"/>
        <end position="47"/>
    </location>
</feature>
<keyword evidence="6" id="KW-0496">Mitochondrion</keyword>
<keyword evidence="12" id="KW-1185">Reference proteome</keyword>
<dbReference type="EMBL" id="ASPP01006346">
    <property type="protein sequence ID" value="ETO28960.1"/>
    <property type="molecule type" value="Genomic_DNA"/>
</dbReference>
<organism evidence="11 12">
    <name type="scientific">Reticulomyxa filosa</name>
    <dbReference type="NCBI Taxonomy" id="46433"/>
    <lineage>
        <taxon>Eukaryota</taxon>
        <taxon>Sar</taxon>
        <taxon>Rhizaria</taxon>
        <taxon>Retaria</taxon>
        <taxon>Foraminifera</taxon>
        <taxon>Monothalamids</taxon>
        <taxon>Reticulomyxidae</taxon>
        <taxon>Reticulomyxa</taxon>
    </lineage>
</organism>
<dbReference type="InterPro" id="IPR023395">
    <property type="entry name" value="MCP_dom_sf"/>
</dbReference>
<gene>
    <name evidence="11" type="ORF">RFI_08167</name>
</gene>
<comment type="caution">
    <text evidence="11">The sequence shown here is derived from an EMBL/GenBank/DDBJ whole genome shotgun (WGS) entry which is preliminary data.</text>
</comment>
<evidence type="ECO:0000256" key="3">
    <source>
        <dbReference type="ARBA" id="ARBA00022448"/>
    </source>
</evidence>
<feature type="transmembrane region" description="Helical" evidence="10">
    <location>
        <begin position="67"/>
        <end position="84"/>
    </location>
</feature>
<evidence type="ECO:0000256" key="8">
    <source>
        <dbReference type="PROSITE-ProRule" id="PRU00282"/>
    </source>
</evidence>
<accession>X6NRQ3</accession>
<dbReference type="Pfam" id="PF00153">
    <property type="entry name" value="Mito_carr"/>
    <property type="match status" value="2"/>
</dbReference>
<dbReference type="AlphaFoldDB" id="X6NRQ3"/>
<evidence type="ECO:0000256" key="5">
    <source>
        <dbReference type="ARBA" id="ARBA00022989"/>
    </source>
</evidence>
<sequence length="302" mass="34657">MQIKACRYDNVCHCAMETFKKDGYLSFYRSYPATVLLNIPVFVTNFITYETSKLILTNSLGQSDSVWYVHLISGALAGGLAGLVSNPLDVIKTTIQTDPKCGYLSIPLTVNRLLHYNQSLGYTVLMSGASARVLYMIPSAAITWTTYEGVKPNNATFGQIKKGLQLNCFSCFLFCLGLKNSLTANHFKKTFLLEIILLTFCERNFRKFVPKIKKFIILISFCLYIKQFLYYKSIPCDRHAVIFAHSRSQQHPYFLLLCFIFMLLKSESVQYQHSKVKKTKVDRLKKRGNDEKLQRKYFVKKG</sequence>